<keyword evidence="3 8" id="KW-0812">Transmembrane</keyword>
<protein>
    <submittedName>
        <fullName evidence="12">Methyl-accepting chemotaxis sensor/transducer protein</fullName>
    </submittedName>
</protein>
<dbReference type="Gene3D" id="1.10.287.950">
    <property type="entry name" value="Methyl-accepting chemotaxis protein"/>
    <property type="match status" value="1"/>
</dbReference>
<feature type="domain" description="Methyl-accepting transducer" evidence="9">
    <location>
        <begin position="267"/>
        <end position="503"/>
    </location>
</feature>
<keyword evidence="6" id="KW-0807">Transducer</keyword>
<dbReference type="SUPFAM" id="SSF58104">
    <property type="entry name" value="Methyl-accepting chemotaxis protein (MCP) signaling domain"/>
    <property type="match status" value="1"/>
</dbReference>
<keyword evidence="4 8" id="KW-1133">Transmembrane helix</keyword>
<evidence type="ECO:0000256" key="4">
    <source>
        <dbReference type="ARBA" id="ARBA00022989"/>
    </source>
</evidence>
<dbReference type="InterPro" id="IPR003660">
    <property type="entry name" value="HAMP_dom"/>
</dbReference>
<proteinExistence type="inferred from homology"/>
<gene>
    <name evidence="12" type="ORF">MNBD_GAMMA19-1374</name>
</gene>
<dbReference type="CDD" id="cd06225">
    <property type="entry name" value="HAMP"/>
    <property type="match status" value="1"/>
</dbReference>
<evidence type="ECO:0000259" key="10">
    <source>
        <dbReference type="PROSITE" id="PS50192"/>
    </source>
</evidence>
<dbReference type="GO" id="GO:0005886">
    <property type="term" value="C:plasma membrane"/>
    <property type="evidence" value="ECO:0007669"/>
    <property type="project" value="UniProtKB-SubCell"/>
</dbReference>
<reference evidence="12" key="1">
    <citation type="submission" date="2018-06" db="EMBL/GenBank/DDBJ databases">
        <authorList>
            <person name="Zhirakovskaya E."/>
        </authorList>
    </citation>
    <scope>NUCLEOTIDE SEQUENCE</scope>
</reference>
<keyword evidence="2" id="KW-1003">Cell membrane</keyword>
<evidence type="ECO:0000256" key="2">
    <source>
        <dbReference type="ARBA" id="ARBA00022519"/>
    </source>
</evidence>
<dbReference type="FunFam" id="1.10.287.950:FF:000001">
    <property type="entry name" value="Methyl-accepting chemotaxis sensory transducer"/>
    <property type="match status" value="1"/>
</dbReference>
<organism evidence="12">
    <name type="scientific">hydrothermal vent metagenome</name>
    <dbReference type="NCBI Taxonomy" id="652676"/>
    <lineage>
        <taxon>unclassified sequences</taxon>
        <taxon>metagenomes</taxon>
        <taxon>ecological metagenomes</taxon>
    </lineage>
</organism>
<dbReference type="EMBL" id="UOFV01000250">
    <property type="protein sequence ID" value="VAX01348.1"/>
    <property type="molecule type" value="Genomic_DNA"/>
</dbReference>
<comment type="subcellular location">
    <subcellularLocation>
        <location evidence="1">Cell inner membrane</location>
        <topology evidence="1">Multi-pass membrane protein</topology>
    </subcellularLocation>
</comment>
<name>A0A3B1APP7_9ZZZZ</name>
<evidence type="ECO:0000256" key="1">
    <source>
        <dbReference type="ARBA" id="ARBA00004429"/>
    </source>
</evidence>
<dbReference type="InterPro" id="IPR004089">
    <property type="entry name" value="MCPsignal_dom"/>
</dbReference>
<accession>A0A3B1APP7</accession>
<dbReference type="CDD" id="cd11386">
    <property type="entry name" value="MCP_signal"/>
    <property type="match status" value="1"/>
</dbReference>
<dbReference type="SMART" id="SM00304">
    <property type="entry name" value="HAMP"/>
    <property type="match status" value="2"/>
</dbReference>
<dbReference type="SMART" id="SM00283">
    <property type="entry name" value="MA"/>
    <property type="match status" value="1"/>
</dbReference>
<evidence type="ECO:0000313" key="12">
    <source>
        <dbReference type="EMBL" id="VAX01348.1"/>
    </source>
</evidence>
<dbReference type="Pfam" id="PF00015">
    <property type="entry name" value="MCPsignal"/>
    <property type="match status" value="1"/>
</dbReference>
<evidence type="ECO:0000256" key="8">
    <source>
        <dbReference type="SAM" id="Phobius"/>
    </source>
</evidence>
<evidence type="ECO:0000259" key="11">
    <source>
        <dbReference type="PROSITE" id="PS50885"/>
    </source>
</evidence>
<keyword evidence="5 8" id="KW-0472">Membrane</keyword>
<keyword evidence="2" id="KW-0997">Cell inner membrane</keyword>
<dbReference type="Pfam" id="PF00672">
    <property type="entry name" value="HAMP"/>
    <property type="match status" value="1"/>
</dbReference>
<evidence type="ECO:0000259" key="9">
    <source>
        <dbReference type="PROSITE" id="PS50111"/>
    </source>
</evidence>
<evidence type="ECO:0000256" key="3">
    <source>
        <dbReference type="ARBA" id="ARBA00022692"/>
    </source>
</evidence>
<dbReference type="AlphaFoldDB" id="A0A3B1APP7"/>
<dbReference type="GO" id="GO:0007165">
    <property type="term" value="P:signal transduction"/>
    <property type="evidence" value="ECO:0007669"/>
    <property type="project" value="UniProtKB-KW"/>
</dbReference>
<dbReference type="PROSITE" id="PS50885">
    <property type="entry name" value="HAMP"/>
    <property type="match status" value="1"/>
</dbReference>
<evidence type="ECO:0000256" key="5">
    <source>
        <dbReference type="ARBA" id="ARBA00023136"/>
    </source>
</evidence>
<feature type="domain" description="T-SNARE coiled-coil homology" evidence="10">
    <location>
        <begin position="462"/>
        <end position="499"/>
    </location>
</feature>
<evidence type="ECO:0000256" key="7">
    <source>
        <dbReference type="ARBA" id="ARBA00029447"/>
    </source>
</evidence>
<feature type="transmembrane region" description="Helical" evidence="8">
    <location>
        <begin position="184"/>
        <end position="207"/>
    </location>
</feature>
<dbReference type="PANTHER" id="PTHR32089">
    <property type="entry name" value="METHYL-ACCEPTING CHEMOTAXIS PROTEIN MCPB"/>
    <property type="match status" value="1"/>
</dbReference>
<dbReference type="PROSITE" id="PS50111">
    <property type="entry name" value="CHEMOTAXIS_TRANSDUC_2"/>
    <property type="match status" value="1"/>
</dbReference>
<dbReference type="PANTHER" id="PTHR32089:SF119">
    <property type="entry name" value="METHYL-ACCEPTING CHEMOTAXIS PROTEIN CTPL"/>
    <property type="match status" value="1"/>
</dbReference>
<feature type="transmembrane region" description="Helical" evidence="8">
    <location>
        <begin position="12"/>
        <end position="30"/>
    </location>
</feature>
<dbReference type="InterPro" id="IPR000727">
    <property type="entry name" value="T_SNARE_dom"/>
</dbReference>
<dbReference type="PROSITE" id="PS50192">
    <property type="entry name" value="T_SNARE"/>
    <property type="match status" value="1"/>
</dbReference>
<comment type="similarity">
    <text evidence="7">Belongs to the methyl-accepting chemotaxis (MCP) protein family.</text>
</comment>
<evidence type="ECO:0000256" key="6">
    <source>
        <dbReference type="ARBA" id="ARBA00023224"/>
    </source>
</evidence>
<feature type="domain" description="HAMP" evidence="11">
    <location>
        <begin position="208"/>
        <end position="262"/>
    </location>
</feature>
<sequence length="539" mass="58019">MNWILDIRIRYKILFLSVMGISGMLVYFAYNYSVASANAERLAEIRDVAYPVLENTDINLVRLDNIKAVFGSAAAEGEEELLAEADKLAVAIQKTFMQMVQIGHDDAVVIEEIQREFSRYFTLAREMTAGIINDSLAQDQIPKKAAAMNVAMKNLQDDLQAFREKAYINFTGKITETDEAAQQALMFGLVIGMVVLISLLIATPLIISMITGNLNQVIGSLKEMAAGGGDLTQRLESRSNDELGELAQWFNRFIEQLQSVIAELKDASMQLSSSASEVSAITGESSQQVARQESETELVATAINEMAATVQEVASHASNAANATQEADQEARQGQQIVTSTVDAIDALSGGINNAAEVIQKLESDSQEIGTVLDVIRGIAEQTNLLALNAAIEAARAGDQGRGFAVVADEVRTLASRTQESTQEIDQMIERLQGGSRDAVKVMNASQEQAQDLVGQAARAGESLQTITQAVDNITDMNLQIASATEEQSNVASGIDANIMTIRDISVETAQSAGQASSSSEKVVALADKVQGLVNQFRV</sequence>